<dbReference type="PANTHER" id="PTHR30336">
    <property type="entry name" value="INNER MEMBRANE PROTEIN, PROBABLE PERMEASE"/>
    <property type="match status" value="1"/>
</dbReference>
<proteinExistence type="predicted"/>
<name>A0A9W6GJ15_9FUSO</name>
<keyword evidence="4" id="KW-0812">Transmembrane</keyword>
<keyword evidence="10" id="KW-1185">Reference proteome</keyword>
<sequence length="213" mass="24508">MKKIILFLSSIFIALVVFIVHCNYEVVSASRGRTYDNIENLPYNRVGVVLGTSKYIVGGGLNRYYENRMKAARDLFFRGKVDYLLVSGDNALIEYNEPMRMKKSLVKLGVPEEKIYLDYAGFRTLDSVVRAREVFGLERFTVISQKFHNERAIYIGEKFGIDIVAYNAENPNKTRIKRREVLARVKACLDVSILNTQPKFLGDRIYIGEEEDN</sequence>
<evidence type="ECO:0000256" key="1">
    <source>
        <dbReference type="ARBA" id="ARBA00004377"/>
    </source>
</evidence>
<evidence type="ECO:0000313" key="10">
    <source>
        <dbReference type="Proteomes" id="UP001144471"/>
    </source>
</evidence>
<dbReference type="PANTHER" id="PTHR30336:SF0">
    <property type="entry name" value="PROTEIN SANA"/>
    <property type="match status" value="1"/>
</dbReference>
<evidence type="ECO:0000256" key="6">
    <source>
        <dbReference type="ARBA" id="ARBA00023136"/>
    </source>
</evidence>
<evidence type="ECO:0000256" key="7">
    <source>
        <dbReference type="ARBA" id="ARBA00037355"/>
    </source>
</evidence>
<dbReference type="CDD" id="cd06259">
    <property type="entry name" value="YdcF-like"/>
    <property type="match status" value="1"/>
</dbReference>
<reference evidence="9" key="1">
    <citation type="submission" date="2022-12" db="EMBL/GenBank/DDBJ databases">
        <title>Reference genome sequencing for broad-spectrum identification of bacterial and archaeal isolates by mass spectrometry.</title>
        <authorList>
            <person name="Sekiguchi Y."/>
            <person name="Tourlousse D.M."/>
        </authorList>
    </citation>
    <scope>NUCLEOTIDE SEQUENCE</scope>
    <source>
        <strain evidence="9">10succ1</strain>
    </source>
</reference>
<accession>A0A9W6GJ15</accession>
<dbReference type="EMBL" id="BSDY01000001">
    <property type="protein sequence ID" value="GLI54651.1"/>
    <property type="molecule type" value="Genomic_DNA"/>
</dbReference>
<dbReference type="GO" id="GO:0005886">
    <property type="term" value="C:plasma membrane"/>
    <property type="evidence" value="ECO:0007669"/>
    <property type="project" value="UniProtKB-SubCell"/>
</dbReference>
<dbReference type="InterPro" id="IPR051599">
    <property type="entry name" value="Cell_Envelope_Assoc"/>
</dbReference>
<evidence type="ECO:0000256" key="4">
    <source>
        <dbReference type="ARBA" id="ARBA00022692"/>
    </source>
</evidence>
<comment type="caution">
    <text evidence="9">The sequence shown here is derived from an EMBL/GenBank/DDBJ whole genome shotgun (WGS) entry which is preliminary data.</text>
</comment>
<keyword evidence="6" id="KW-0472">Membrane</keyword>
<evidence type="ECO:0000256" key="2">
    <source>
        <dbReference type="ARBA" id="ARBA00022475"/>
    </source>
</evidence>
<keyword evidence="3" id="KW-0997">Cell inner membrane</keyword>
<evidence type="ECO:0000313" key="9">
    <source>
        <dbReference type="EMBL" id="GLI54651.1"/>
    </source>
</evidence>
<evidence type="ECO:0000256" key="3">
    <source>
        <dbReference type="ARBA" id="ARBA00022519"/>
    </source>
</evidence>
<comment type="subcellular location">
    <subcellularLocation>
        <location evidence="1">Cell inner membrane</location>
        <topology evidence="1">Single-pass membrane protein</topology>
    </subcellularLocation>
</comment>
<dbReference type="Proteomes" id="UP001144471">
    <property type="component" value="Unassembled WGS sequence"/>
</dbReference>
<dbReference type="Pfam" id="PF02698">
    <property type="entry name" value="DUF218"/>
    <property type="match status" value="1"/>
</dbReference>
<comment type="function">
    <text evidence="7">Participates in the barrier function of the cell envelope.</text>
</comment>
<keyword evidence="5" id="KW-1133">Transmembrane helix</keyword>
<evidence type="ECO:0000256" key="5">
    <source>
        <dbReference type="ARBA" id="ARBA00022989"/>
    </source>
</evidence>
<keyword evidence="2" id="KW-1003">Cell membrane</keyword>
<gene>
    <name evidence="9" type="ORF">PM10SUCC1_01660</name>
</gene>
<evidence type="ECO:0000259" key="8">
    <source>
        <dbReference type="Pfam" id="PF02698"/>
    </source>
</evidence>
<dbReference type="InterPro" id="IPR003848">
    <property type="entry name" value="DUF218"/>
</dbReference>
<dbReference type="AlphaFoldDB" id="A0A9W6GJ15"/>
<protein>
    <recommendedName>
        <fullName evidence="8">DUF218 domain-containing protein</fullName>
    </recommendedName>
</protein>
<feature type="domain" description="DUF218" evidence="8">
    <location>
        <begin position="48"/>
        <end position="173"/>
    </location>
</feature>
<organism evidence="9 10">
    <name type="scientific">Propionigenium maris DSM 9537</name>
    <dbReference type="NCBI Taxonomy" id="1123000"/>
    <lineage>
        <taxon>Bacteria</taxon>
        <taxon>Fusobacteriati</taxon>
        <taxon>Fusobacteriota</taxon>
        <taxon>Fusobacteriia</taxon>
        <taxon>Fusobacteriales</taxon>
        <taxon>Fusobacteriaceae</taxon>
        <taxon>Propionigenium</taxon>
    </lineage>
</organism>
<dbReference type="RefSeq" id="WP_281832458.1">
    <property type="nucleotide sequence ID" value="NZ_BSDY01000001.1"/>
</dbReference>